<dbReference type="PANTHER" id="PTHR47657">
    <property type="entry name" value="STEROL REGULATORY ELEMENT-BINDING PROTEIN ECM22"/>
    <property type="match status" value="1"/>
</dbReference>
<dbReference type="InterPro" id="IPR021858">
    <property type="entry name" value="Fun_TF"/>
</dbReference>
<accession>A0A7J6JBC0</accession>
<dbReference type="Proteomes" id="UP000011096">
    <property type="component" value="Unassembled WGS sequence"/>
</dbReference>
<proteinExistence type="predicted"/>
<evidence type="ECO:0000259" key="3">
    <source>
        <dbReference type="PROSITE" id="PS50048"/>
    </source>
</evidence>
<dbReference type="GO" id="GO:0000981">
    <property type="term" value="F:DNA-binding transcription factor activity, RNA polymerase II-specific"/>
    <property type="evidence" value="ECO:0007669"/>
    <property type="project" value="InterPro"/>
</dbReference>
<feature type="region of interest" description="Disordered" evidence="2">
    <location>
        <begin position="757"/>
        <end position="778"/>
    </location>
</feature>
<organism evidence="4 5">
    <name type="scientific">Colletotrichum fructicola (strain Nara gc5)</name>
    <name type="common">Anthracnose fungus</name>
    <name type="synonym">Colletotrichum gloeosporioides (strain Nara gc5)</name>
    <dbReference type="NCBI Taxonomy" id="1213859"/>
    <lineage>
        <taxon>Eukaryota</taxon>
        <taxon>Fungi</taxon>
        <taxon>Dikarya</taxon>
        <taxon>Ascomycota</taxon>
        <taxon>Pezizomycotina</taxon>
        <taxon>Sordariomycetes</taxon>
        <taxon>Hypocreomycetidae</taxon>
        <taxon>Glomerellales</taxon>
        <taxon>Glomerellaceae</taxon>
        <taxon>Colletotrichum</taxon>
        <taxon>Colletotrichum gloeosporioides species complex</taxon>
    </lineage>
</organism>
<evidence type="ECO:0000256" key="1">
    <source>
        <dbReference type="ARBA" id="ARBA00023242"/>
    </source>
</evidence>
<dbReference type="PANTHER" id="PTHR47657:SF12">
    <property type="entry name" value="ZN(II)2CYS6 TRANSCRIPTION FACTOR (EUROFUNG)"/>
    <property type="match status" value="1"/>
</dbReference>
<dbReference type="GeneID" id="43617589"/>
<sequence length="852" mass="94989">MSPGHTCTSPITRGEKSLEAVSPRIDAEQKIEKRRQTAAHHGQSLVQTHTLHAHTHTTHHHTNYTHTHSPPAPFKVSNLIPSHQQHHDSWCSSFRKQKKLRAIPTDHTRPVAIPVSTRPSTTAFLSPPQPTPQHLSKISLVELLREESAKSRYRLLYTSGFPSGCASLHCGIILSGQLRSPVTTLHSLPHGSSRVPSFLSFNSLTMAGPGGGPPRRSHTKSRKGCDTCKRRHIRCDENFPQCRNCTKHKIRCPYNDMPIPEDRSTTPDKPDLMWTPEIEAAIAQWQRTGIFPFPNLGIYPEPNPQRYSVEDLRLIYHVAKICDELAVFDYNGFTIWTRQMPTIIKIGVTHSYVMHALLGFAAMHIAFLTDCPLVGNMGTEHRGLAMNGLQEAISTFGHETSDAVLAASLVLSWQATDWKSWTQLMQGTSSVIEAMDPWKHTSQFGDFIAESCTFPTAPGSPSPDHKPSQPRKEDTEAFTKTLQQLQKLEIHLKHNKEESHVKMIQQLVSFVKGARKFNTGLSICQQFERLSPLRNWLFWLPVMLLKQTGGSPTALVVIAHFYTVALVTERLFPDIGAAYFGSLSIGPVEEIARRLLSINISGTVDGDLQTPLTLMEFPIDTVNEFRHRMGWTQPARTPSFPQFNPPNFYLNEPVPLPPVTDSYMPYGTQAFSYSTESLMMPETAAAPPNNMSPLVLSSPFVHSQYLNIPSPNYGGYSPASSTFEGSIVYSDNEDYGYEQRFDMSGMPAVNNQLGVGMPTTPTYPPPEDQHLLASSSHTVPPSPFLNPEQFGMLPLPESPIPPNLPLRHRHTPSSSVTESPRSVSAPFPPRNQWLGSTPTVHIKSEKGKEREL</sequence>
<feature type="region of interest" description="Disordered" evidence="2">
    <location>
        <begin position="455"/>
        <end position="476"/>
    </location>
</feature>
<dbReference type="PROSITE" id="PS00463">
    <property type="entry name" value="ZN2_CY6_FUNGAL_1"/>
    <property type="match status" value="1"/>
</dbReference>
<gene>
    <name evidence="4" type="ORF">CGGC5_v005230</name>
</gene>
<protein>
    <submittedName>
        <fullName evidence="4">Sterol uptake control protein 2</fullName>
    </submittedName>
</protein>
<keyword evidence="1" id="KW-0539">Nucleus</keyword>
<dbReference type="InterPro" id="IPR036864">
    <property type="entry name" value="Zn2-C6_fun-type_DNA-bd_sf"/>
</dbReference>
<dbReference type="PROSITE" id="PS50048">
    <property type="entry name" value="ZN2_CY6_FUNGAL_2"/>
    <property type="match status" value="1"/>
</dbReference>
<keyword evidence="5" id="KW-1185">Reference proteome</keyword>
<dbReference type="CDD" id="cd00067">
    <property type="entry name" value="GAL4"/>
    <property type="match status" value="1"/>
</dbReference>
<evidence type="ECO:0000313" key="4">
    <source>
        <dbReference type="EMBL" id="KAF4487308.1"/>
    </source>
</evidence>
<feature type="compositionally biased region" description="Low complexity" evidence="2">
    <location>
        <begin position="812"/>
        <end position="824"/>
    </location>
</feature>
<dbReference type="RefSeq" id="XP_066009218.1">
    <property type="nucleotide sequence ID" value="XM_066151418.1"/>
</dbReference>
<dbReference type="EMBL" id="ANPB02000003">
    <property type="protein sequence ID" value="KAF4487308.1"/>
    <property type="molecule type" value="Genomic_DNA"/>
</dbReference>
<feature type="compositionally biased region" description="Basic and acidic residues" evidence="2">
    <location>
        <begin position="463"/>
        <end position="476"/>
    </location>
</feature>
<dbReference type="InterPro" id="IPR052400">
    <property type="entry name" value="Zn2-C6_fungal_TF"/>
</dbReference>
<name>A0A7J6JBC0_COLFN</name>
<dbReference type="GO" id="GO:0008270">
    <property type="term" value="F:zinc ion binding"/>
    <property type="evidence" value="ECO:0007669"/>
    <property type="project" value="InterPro"/>
</dbReference>
<dbReference type="Pfam" id="PF00172">
    <property type="entry name" value="Zn_clus"/>
    <property type="match status" value="1"/>
</dbReference>
<dbReference type="InterPro" id="IPR001138">
    <property type="entry name" value="Zn2Cys6_DnaBD"/>
</dbReference>
<comment type="caution">
    <text evidence="4">The sequence shown here is derived from an EMBL/GenBank/DDBJ whole genome shotgun (WGS) entry which is preliminary data.</text>
</comment>
<dbReference type="SUPFAM" id="SSF57701">
    <property type="entry name" value="Zn2/Cys6 DNA-binding domain"/>
    <property type="match status" value="1"/>
</dbReference>
<reference evidence="4 5" key="2">
    <citation type="submission" date="2020-04" db="EMBL/GenBank/DDBJ databases">
        <title>Genome sequencing and assembly of multiple isolates from the Colletotrichum gloeosporioides species complex.</title>
        <authorList>
            <person name="Gan P."/>
            <person name="Shirasu K."/>
        </authorList>
    </citation>
    <scope>NUCLEOTIDE SEQUENCE [LARGE SCALE GENOMIC DNA]</scope>
    <source>
        <strain evidence="4 5">Nara gc5</strain>
    </source>
</reference>
<feature type="region of interest" description="Disordered" evidence="2">
    <location>
        <begin position="794"/>
        <end position="852"/>
    </location>
</feature>
<feature type="domain" description="Zn(2)-C6 fungal-type" evidence="3">
    <location>
        <begin position="224"/>
        <end position="254"/>
    </location>
</feature>
<dbReference type="Gene3D" id="4.10.240.10">
    <property type="entry name" value="Zn(2)-C6 fungal-type DNA-binding domain"/>
    <property type="match status" value="1"/>
</dbReference>
<dbReference type="AlphaFoldDB" id="A0A7J6JBC0"/>
<dbReference type="OrthoDB" id="1924260at2759"/>
<evidence type="ECO:0000313" key="5">
    <source>
        <dbReference type="Proteomes" id="UP000011096"/>
    </source>
</evidence>
<feature type="compositionally biased region" description="Basic and acidic residues" evidence="2">
    <location>
        <begin position="842"/>
        <end position="852"/>
    </location>
</feature>
<dbReference type="InParanoid" id="A0A7J6JBC0"/>
<reference evidence="4 5" key="1">
    <citation type="submission" date="2012-08" db="EMBL/GenBank/DDBJ databases">
        <authorList>
            <person name="Gan P.H.P."/>
            <person name="Ikeda K."/>
            <person name="Irieda H."/>
            <person name="Narusaka M."/>
            <person name="O'Connell R.J."/>
            <person name="Narusaka Y."/>
            <person name="Takano Y."/>
            <person name="Kubo Y."/>
            <person name="Shirasu K."/>
        </authorList>
    </citation>
    <scope>NUCLEOTIDE SEQUENCE [LARGE SCALE GENOMIC DNA]</scope>
    <source>
        <strain evidence="4 5">Nara gc5</strain>
    </source>
</reference>
<dbReference type="SMART" id="SM00066">
    <property type="entry name" value="GAL4"/>
    <property type="match status" value="1"/>
</dbReference>
<evidence type="ECO:0000256" key="2">
    <source>
        <dbReference type="SAM" id="MobiDB-lite"/>
    </source>
</evidence>
<dbReference type="Pfam" id="PF11951">
    <property type="entry name" value="Fungal_trans_2"/>
    <property type="match status" value="1"/>
</dbReference>